<protein>
    <submittedName>
        <fullName evidence="5">HTH-type transcriptional repressor YvoA</fullName>
    </submittedName>
</protein>
<evidence type="ECO:0000256" key="3">
    <source>
        <dbReference type="ARBA" id="ARBA00023163"/>
    </source>
</evidence>
<evidence type="ECO:0000256" key="1">
    <source>
        <dbReference type="ARBA" id="ARBA00023015"/>
    </source>
</evidence>
<dbReference type="InterPro" id="IPR028978">
    <property type="entry name" value="Chorismate_lyase_/UTRA_dom_sf"/>
</dbReference>
<dbReference type="Pfam" id="PF07702">
    <property type="entry name" value="UTRA"/>
    <property type="match status" value="1"/>
</dbReference>
<dbReference type="FunFam" id="1.10.10.10:FF:000079">
    <property type="entry name" value="GntR family transcriptional regulator"/>
    <property type="match status" value="1"/>
</dbReference>
<dbReference type="PROSITE" id="PS50949">
    <property type="entry name" value="HTH_GNTR"/>
    <property type="match status" value="1"/>
</dbReference>
<dbReference type="InterPro" id="IPR050679">
    <property type="entry name" value="Bact_HTH_transcr_reg"/>
</dbReference>
<dbReference type="Proteomes" id="UP000193006">
    <property type="component" value="Chromosome"/>
</dbReference>
<dbReference type="InterPro" id="IPR011663">
    <property type="entry name" value="UTRA"/>
</dbReference>
<organism evidence="5 6">
    <name type="scientific">Halalkalibacter krulwichiae</name>
    <dbReference type="NCBI Taxonomy" id="199441"/>
    <lineage>
        <taxon>Bacteria</taxon>
        <taxon>Bacillati</taxon>
        <taxon>Bacillota</taxon>
        <taxon>Bacilli</taxon>
        <taxon>Bacillales</taxon>
        <taxon>Bacillaceae</taxon>
        <taxon>Halalkalibacter</taxon>
    </lineage>
</organism>
<evidence type="ECO:0000259" key="4">
    <source>
        <dbReference type="PROSITE" id="PS50949"/>
    </source>
</evidence>
<dbReference type="SMART" id="SM00866">
    <property type="entry name" value="UTRA"/>
    <property type="match status" value="1"/>
</dbReference>
<sequence>MLEEKLIDKDGVIPLYHQLKTLLKGQIEEEVWKVDEMIPSERELSEQFEISRMTVRHAINDLVNEGILYRKRGMGTFVAKPKINQGLTKLSNFTSDMEQRGLKPGAKVLHVKVIPATKKIAELLQIKENDNVVELFRLRLANDEPMALERSFLPLEKVAPILTGSLENKSLYKELREKCNLNLALAKQSIEISYATQAEDAKLLDIEINTPVLLIERRTFTDTDMPVEYVQSLYRADRYKFSIEMKV</sequence>
<dbReference type="EMBL" id="CP020814">
    <property type="protein sequence ID" value="ARK32415.1"/>
    <property type="molecule type" value="Genomic_DNA"/>
</dbReference>
<keyword evidence="2" id="KW-0238">DNA-binding</keyword>
<dbReference type="Gene3D" id="3.40.1410.10">
    <property type="entry name" value="Chorismate lyase-like"/>
    <property type="match status" value="1"/>
</dbReference>
<dbReference type="SMART" id="SM00345">
    <property type="entry name" value="HTH_GNTR"/>
    <property type="match status" value="1"/>
</dbReference>
<evidence type="ECO:0000256" key="2">
    <source>
        <dbReference type="ARBA" id="ARBA00023125"/>
    </source>
</evidence>
<dbReference type="GO" id="GO:0003677">
    <property type="term" value="F:DNA binding"/>
    <property type="evidence" value="ECO:0007669"/>
    <property type="project" value="UniProtKB-KW"/>
</dbReference>
<dbReference type="STRING" id="199441.BkAM31D_22545"/>
<dbReference type="GO" id="GO:0003700">
    <property type="term" value="F:DNA-binding transcription factor activity"/>
    <property type="evidence" value="ECO:0007669"/>
    <property type="project" value="InterPro"/>
</dbReference>
<keyword evidence="3" id="KW-0804">Transcription</keyword>
<proteinExistence type="predicted"/>
<dbReference type="PRINTS" id="PR00035">
    <property type="entry name" value="HTHGNTR"/>
</dbReference>
<dbReference type="Gene3D" id="1.10.10.10">
    <property type="entry name" value="Winged helix-like DNA-binding domain superfamily/Winged helix DNA-binding domain"/>
    <property type="match status" value="1"/>
</dbReference>
<keyword evidence="6" id="KW-1185">Reference proteome</keyword>
<dbReference type="PANTHER" id="PTHR44846:SF1">
    <property type="entry name" value="MANNOSYL-D-GLYCERATE TRANSPORT_METABOLISM SYSTEM REPRESSOR MNGR-RELATED"/>
    <property type="match status" value="1"/>
</dbReference>
<dbReference type="SUPFAM" id="SSF46785">
    <property type="entry name" value="Winged helix' DNA-binding domain"/>
    <property type="match status" value="1"/>
</dbReference>
<gene>
    <name evidence="5" type="primary">yvoA_4</name>
    <name evidence="5" type="ORF">BkAM31D_22545</name>
</gene>
<dbReference type="InterPro" id="IPR036390">
    <property type="entry name" value="WH_DNA-bd_sf"/>
</dbReference>
<dbReference type="KEGG" id="bkw:BkAM31D_22545"/>
<name>A0A1X9MG27_9BACI</name>
<dbReference type="SUPFAM" id="SSF64288">
    <property type="entry name" value="Chorismate lyase-like"/>
    <property type="match status" value="1"/>
</dbReference>
<dbReference type="InterPro" id="IPR036388">
    <property type="entry name" value="WH-like_DNA-bd_sf"/>
</dbReference>
<evidence type="ECO:0000313" key="5">
    <source>
        <dbReference type="EMBL" id="ARK32415.1"/>
    </source>
</evidence>
<dbReference type="Pfam" id="PF00392">
    <property type="entry name" value="GntR"/>
    <property type="match status" value="1"/>
</dbReference>
<dbReference type="CDD" id="cd07377">
    <property type="entry name" value="WHTH_GntR"/>
    <property type="match status" value="1"/>
</dbReference>
<dbReference type="PANTHER" id="PTHR44846">
    <property type="entry name" value="MANNOSYL-D-GLYCERATE TRANSPORT/METABOLISM SYSTEM REPRESSOR MNGR-RELATED"/>
    <property type="match status" value="1"/>
</dbReference>
<reference evidence="5 6" key="1">
    <citation type="submission" date="2017-04" db="EMBL/GenBank/DDBJ databases">
        <title>Bacillus krulwichiae AM31D Genome sequencing and assembly.</title>
        <authorList>
            <person name="Krulwich T.A."/>
            <person name="Anastor L."/>
            <person name="Ehrlich R."/>
            <person name="Ehrlich G.D."/>
            <person name="Janto B."/>
        </authorList>
    </citation>
    <scope>NUCLEOTIDE SEQUENCE [LARGE SCALE GENOMIC DNA]</scope>
    <source>
        <strain evidence="5 6">AM31D</strain>
    </source>
</reference>
<dbReference type="InterPro" id="IPR000524">
    <property type="entry name" value="Tscrpt_reg_HTH_GntR"/>
</dbReference>
<feature type="domain" description="HTH gntR-type" evidence="4">
    <location>
        <begin position="13"/>
        <end position="81"/>
    </location>
</feature>
<accession>A0A1X9MG27</accession>
<dbReference type="AlphaFoldDB" id="A0A1X9MG27"/>
<dbReference type="RefSeq" id="WP_066157401.1">
    <property type="nucleotide sequence ID" value="NZ_CP020814.1"/>
</dbReference>
<dbReference type="GO" id="GO:0045892">
    <property type="term" value="P:negative regulation of DNA-templated transcription"/>
    <property type="evidence" value="ECO:0007669"/>
    <property type="project" value="TreeGrafter"/>
</dbReference>
<keyword evidence="1" id="KW-0805">Transcription regulation</keyword>
<evidence type="ECO:0000313" key="6">
    <source>
        <dbReference type="Proteomes" id="UP000193006"/>
    </source>
</evidence>